<accession>K1PFV5</accession>
<organism evidence="3">
    <name type="scientific">Magallana gigas</name>
    <name type="common">Pacific oyster</name>
    <name type="synonym">Crassostrea gigas</name>
    <dbReference type="NCBI Taxonomy" id="29159"/>
    <lineage>
        <taxon>Eukaryota</taxon>
        <taxon>Metazoa</taxon>
        <taxon>Spiralia</taxon>
        <taxon>Lophotrochozoa</taxon>
        <taxon>Mollusca</taxon>
        <taxon>Bivalvia</taxon>
        <taxon>Autobranchia</taxon>
        <taxon>Pteriomorphia</taxon>
        <taxon>Ostreida</taxon>
        <taxon>Ostreoidea</taxon>
        <taxon>Ostreidae</taxon>
        <taxon>Magallana</taxon>
    </lineage>
</organism>
<evidence type="ECO:0000313" key="3">
    <source>
        <dbReference type="EMBL" id="EKC20473.1"/>
    </source>
</evidence>
<keyword evidence="2" id="KW-0472">Membrane</keyword>
<feature type="region of interest" description="Disordered" evidence="1">
    <location>
        <begin position="58"/>
        <end position="95"/>
    </location>
</feature>
<dbReference type="EMBL" id="JH815865">
    <property type="protein sequence ID" value="EKC20473.1"/>
    <property type="molecule type" value="Genomic_DNA"/>
</dbReference>
<evidence type="ECO:0000256" key="1">
    <source>
        <dbReference type="SAM" id="MobiDB-lite"/>
    </source>
</evidence>
<dbReference type="InParanoid" id="K1PFV5"/>
<evidence type="ECO:0000256" key="2">
    <source>
        <dbReference type="SAM" id="Phobius"/>
    </source>
</evidence>
<feature type="compositionally biased region" description="Polar residues" evidence="1">
    <location>
        <begin position="86"/>
        <end position="95"/>
    </location>
</feature>
<name>K1PFV5_MAGGI</name>
<feature type="transmembrane region" description="Helical" evidence="2">
    <location>
        <begin position="29"/>
        <end position="51"/>
    </location>
</feature>
<proteinExistence type="predicted"/>
<protein>
    <submittedName>
        <fullName evidence="3">Uncharacterized protein</fullName>
    </submittedName>
</protein>
<dbReference type="HOGENOM" id="CLU_2374784_0_0_1"/>
<keyword evidence="2" id="KW-0812">Transmembrane</keyword>
<dbReference type="AlphaFoldDB" id="K1PFV5"/>
<gene>
    <name evidence="3" type="ORF">CGI_10005911</name>
</gene>
<sequence>MLRKTLSYLTQTCFIDLTFDMQESSSMTAAIAGAVVSVVAVAVIVGMVVYIKVIKKKRPKSATVSNQDREMLTRGAEEGGSPRPPSINTWVSTRK</sequence>
<keyword evidence="2" id="KW-1133">Transmembrane helix</keyword>
<reference evidence="3" key="1">
    <citation type="journal article" date="2012" name="Nature">
        <title>The oyster genome reveals stress adaptation and complexity of shell formation.</title>
        <authorList>
            <person name="Zhang G."/>
            <person name="Fang X."/>
            <person name="Guo X."/>
            <person name="Li L."/>
            <person name="Luo R."/>
            <person name="Xu F."/>
            <person name="Yang P."/>
            <person name="Zhang L."/>
            <person name="Wang X."/>
            <person name="Qi H."/>
            <person name="Xiong Z."/>
            <person name="Que H."/>
            <person name="Xie Y."/>
            <person name="Holland P.W."/>
            <person name="Paps J."/>
            <person name="Zhu Y."/>
            <person name="Wu F."/>
            <person name="Chen Y."/>
            <person name="Wang J."/>
            <person name="Peng C."/>
            <person name="Meng J."/>
            <person name="Yang L."/>
            <person name="Liu J."/>
            <person name="Wen B."/>
            <person name="Zhang N."/>
            <person name="Huang Z."/>
            <person name="Zhu Q."/>
            <person name="Feng Y."/>
            <person name="Mount A."/>
            <person name="Hedgecock D."/>
            <person name="Xu Z."/>
            <person name="Liu Y."/>
            <person name="Domazet-Loso T."/>
            <person name="Du Y."/>
            <person name="Sun X."/>
            <person name="Zhang S."/>
            <person name="Liu B."/>
            <person name="Cheng P."/>
            <person name="Jiang X."/>
            <person name="Li J."/>
            <person name="Fan D."/>
            <person name="Wang W."/>
            <person name="Fu W."/>
            <person name="Wang T."/>
            <person name="Wang B."/>
            <person name="Zhang J."/>
            <person name="Peng Z."/>
            <person name="Li Y."/>
            <person name="Li N."/>
            <person name="Wang J."/>
            <person name="Chen M."/>
            <person name="He Y."/>
            <person name="Tan F."/>
            <person name="Song X."/>
            <person name="Zheng Q."/>
            <person name="Huang R."/>
            <person name="Yang H."/>
            <person name="Du X."/>
            <person name="Chen L."/>
            <person name="Yang M."/>
            <person name="Gaffney P.M."/>
            <person name="Wang S."/>
            <person name="Luo L."/>
            <person name="She Z."/>
            <person name="Ming Y."/>
            <person name="Huang W."/>
            <person name="Zhang S."/>
            <person name="Huang B."/>
            <person name="Zhang Y."/>
            <person name="Qu T."/>
            <person name="Ni P."/>
            <person name="Miao G."/>
            <person name="Wang J."/>
            <person name="Wang Q."/>
            <person name="Steinberg C.E."/>
            <person name="Wang H."/>
            <person name="Li N."/>
            <person name="Qian L."/>
            <person name="Zhang G."/>
            <person name="Li Y."/>
            <person name="Yang H."/>
            <person name="Liu X."/>
            <person name="Wang J."/>
            <person name="Yin Y."/>
            <person name="Wang J."/>
        </authorList>
    </citation>
    <scope>NUCLEOTIDE SEQUENCE [LARGE SCALE GENOMIC DNA]</scope>
    <source>
        <strain evidence="3">05x7-T-G4-1.051#20</strain>
    </source>
</reference>
<feature type="compositionally biased region" description="Basic and acidic residues" evidence="1">
    <location>
        <begin position="67"/>
        <end position="77"/>
    </location>
</feature>